<organism evidence="1 2">
    <name type="scientific">Tunturiibacter lichenicola</name>
    <dbReference type="NCBI Taxonomy" id="2051959"/>
    <lineage>
        <taxon>Bacteria</taxon>
        <taxon>Pseudomonadati</taxon>
        <taxon>Acidobacteriota</taxon>
        <taxon>Terriglobia</taxon>
        <taxon>Terriglobales</taxon>
        <taxon>Acidobacteriaceae</taxon>
        <taxon>Tunturiibacter</taxon>
    </lineage>
</organism>
<dbReference type="InterPro" id="IPR006311">
    <property type="entry name" value="TAT_signal"/>
</dbReference>
<dbReference type="Gene3D" id="3.10.20.30">
    <property type="match status" value="1"/>
</dbReference>
<dbReference type="Proteomes" id="UP000534186">
    <property type="component" value="Unassembled WGS sequence"/>
</dbReference>
<dbReference type="NCBIfam" id="TIGR01409">
    <property type="entry name" value="TAT_signal_seq"/>
    <property type="match status" value="1"/>
</dbReference>
<dbReference type="GO" id="GO:0051536">
    <property type="term" value="F:iron-sulfur cluster binding"/>
    <property type="evidence" value="ECO:0007669"/>
    <property type="project" value="InterPro"/>
</dbReference>
<comment type="caution">
    <text evidence="1">The sequence shown here is derived from an EMBL/GenBank/DDBJ whole genome shotgun (WGS) entry which is preliminary data.</text>
</comment>
<dbReference type="SUPFAM" id="SSF54292">
    <property type="entry name" value="2Fe-2S ferredoxin-like"/>
    <property type="match status" value="1"/>
</dbReference>
<dbReference type="InterPro" id="IPR036010">
    <property type="entry name" value="2Fe-2S_ferredoxin-like_sf"/>
</dbReference>
<dbReference type="AlphaFoldDB" id="A0A7Y9NS49"/>
<dbReference type="InterPro" id="IPR019546">
    <property type="entry name" value="TAT_signal_bac_arc"/>
</dbReference>
<reference evidence="1 2" key="1">
    <citation type="submission" date="2020-07" db="EMBL/GenBank/DDBJ databases">
        <title>Genomic Encyclopedia of Type Strains, Phase IV (KMG-V): Genome sequencing to study the core and pangenomes of soil and plant-associated prokaryotes.</title>
        <authorList>
            <person name="Whitman W."/>
        </authorList>
    </citation>
    <scope>NUCLEOTIDE SEQUENCE [LARGE SCALE GENOMIC DNA]</scope>
    <source>
        <strain evidence="1 2">M8UP30</strain>
    </source>
</reference>
<accession>A0A7Y9NS49</accession>
<proteinExistence type="predicted"/>
<name>A0A7Y9NS49_9BACT</name>
<dbReference type="InterPro" id="IPR012675">
    <property type="entry name" value="Beta-grasp_dom_sf"/>
</dbReference>
<dbReference type="PROSITE" id="PS51318">
    <property type="entry name" value="TAT"/>
    <property type="match status" value="1"/>
</dbReference>
<evidence type="ECO:0000313" key="2">
    <source>
        <dbReference type="Proteomes" id="UP000534186"/>
    </source>
</evidence>
<evidence type="ECO:0000313" key="1">
    <source>
        <dbReference type="EMBL" id="NYF53978.1"/>
    </source>
</evidence>
<evidence type="ECO:0008006" key="3">
    <source>
        <dbReference type="Google" id="ProtNLM"/>
    </source>
</evidence>
<sequence length="118" mass="12754">MIDSLGTNPDREECELEERELEKNGLQFELTRRRFMQTAGLLSAAAAVGSPGIAIAENAAVQPITLKVNGKSHTLSLDSRTSVLDALREQMDLTGTKKGAFLLPSVKRPISTRSPDAC</sequence>
<protein>
    <recommendedName>
        <fullName evidence="3">Twin-arginine translocation signal domain-containing protein</fullName>
    </recommendedName>
</protein>
<gene>
    <name evidence="1" type="ORF">HDF12_004377</name>
</gene>
<dbReference type="EMBL" id="JACCCV010000002">
    <property type="protein sequence ID" value="NYF53978.1"/>
    <property type="molecule type" value="Genomic_DNA"/>
</dbReference>